<dbReference type="InterPro" id="IPR003661">
    <property type="entry name" value="HisK_dim/P_dom"/>
</dbReference>
<keyword evidence="3" id="KW-0808">Transferase</keyword>
<evidence type="ECO:0000313" key="3">
    <source>
        <dbReference type="EMBL" id="MET4718933.1"/>
    </source>
</evidence>
<evidence type="ECO:0000256" key="2">
    <source>
        <dbReference type="ARBA" id="ARBA00012438"/>
    </source>
</evidence>
<dbReference type="InterPro" id="IPR036097">
    <property type="entry name" value="HisK_dim/P_sf"/>
</dbReference>
<comment type="caution">
    <text evidence="3">The sequence shown here is derived from an EMBL/GenBank/DDBJ whole genome shotgun (WGS) entry which is preliminary data.</text>
</comment>
<dbReference type="RefSeq" id="WP_309248063.1">
    <property type="nucleotide sequence ID" value="NZ_CP066351.1"/>
</dbReference>
<dbReference type="EC" id="2.7.13.3" evidence="2"/>
<dbReference type="EMBL" id="JBEPTQ010000002">
    <property type="protein sequence ID" value="MET4718933.1"/>
    <property type="molecule type" value="Genomic_DNA"/>
</dbReference>
<comment type="catalytic activity">
    <reaction evidence="1">
        <text>ATP + protein L-histidine = ADP + protein N-phospho-L-histidine.</text>
        <dbReference type="EC" id="2.7.13.3"/>
    </reaction>
</comment>
<sequence length="84" mass="9029">MPRSRRAAAGRPENETSRFREQFIAALGHDLGNPLASISAGACKLVEFATSVEAVQDGRVYIERNNASFMFKLKGSGPEFGAGL</sequence>
<evidence type="ECO:0000313" key="4">
    <source>
        <dbReference type="Proteomes" id="UP001549291"/>
    </source>
</evidence>
<dbReference type="GO" id="GO:0016301">
    <property type="term" value="F:kinase activity"/>
    <property type="evidence" value="ECO:0007669"/>
    <property type="project" value="UniProtKB-KW"/>
</dbReference>
<keyword evidence="3" id="KW-0418">Kinase</keyword>
<protein>
    <recommendedName>
        <fullName evidence="2">histidine kinase</fullName>
        <ecNumber evidence="2">2.7.13.3</ecNumber>
    </recommendedName>
</protein>
<dbReference type="SUPFAM" id="SSF47384">
    <property type="entry name" value="Homodimeric domain of signal transducing histidine kinase"/>
    <property type="match status" value="1"/>
</dbReference>
<organism evidence="3 4">
    <name type="scientific">Bradyrhizobium japonicum</name>
    <dbReference type="NCBI Taxonomy" id="375"/>
    <lineage>
        <taxon>Bacteria</taxon>
        <taxon>Pseudomonadati</taxon>
        <taxon>Pseudomonadota</taxon>
        <taxon>Alphaproteobacteria</taxon>
        <taxon>Hyphomicrobiales</taxon>
        <taxon>Nitrobacteraceae</taxon>
        <taxon>Bradyrhizobium</taxon>
    </lineage>
</organism>
<reference evidence="3 4" key="1">
    <citation type="submission" date="2024-06" db="EMBL/GenBank/DDBJ databases">
        <title>Genomic Encyclopedia of Type Strains, Phase V (KMG-V): Genome sequencing to study the core and pangenomes of soil and plant-associated prokaryotes.</title>
        <authorList>
            <person name="Whitman W."/>
        </authorList>
    </citation>
    <scope>NUCLEOTIDE SEQUENCE [LARGE SCALE GENOMIC DNA]</scope>
    <source>
        <strain evidence="3 4">USDA 160</strain>
    </source>
</reference>
<dbReference type="CDD" id="cd00082">
    <property type="entry name" value="HisKA"/>
    <property type="match status" value="1"/>
</dbReference>
<accession>A0ABV2RPT6</accession>
<evidence type="ECO:0000256" key="1">
    <source>
        <dbReference type="ARBA" id="ARBA00000085"/>
    </source>
</evidence>
<name>A0ABV2RPT6_BRAJP</name>
<gene>
    <name evidence="3" type="ORF">ABIF63_003039</name>
</gene>
<dbReference type="Proteomes" id="UP001549291">
    <property type="component" value="Unassembled WGS sequence"/>
</dbReference>
<proteinExistence type="predicted"/>
<keyword evidence="4" id="KW-1185">Reference proteome</keyword>